<evidence type="ECO:0000313" key="2">
    <source>
        <dbReference type="Proteomes" id="UP000571084"/>
    </source>
</evidence>
<dbReference type="RefSeq" id="WP_168053212.1">
    <property type="nucleotide sequence ID" value="NZ_JAAOZT010000002.1"/>
</dbReference>
<comment type="caution">
    <text evidence="1">The sequence shown here is derived from an EMBL/GenBank/DDBJ whole genome shotgun (WGS) entry which is preliminary data.</text>
</comment>
<dbReference type="Proteomes" id="UP000571084">
    <property type="component" value="Unassembled WGS sequence"/>
</dbReference>
<organism evidence="1 2">
    <name type="scientific">Glaciimonas immobilis</name>
    <dbReference type="NCBI Taxonomy" id="728004"/>
    <lineage>
        <taxon>Bacteria</taxon>
        <taxon>Pseudomonadati</taxon>
        <taxon>Pseudomonadota</taxon>
        <taxon>Betaproteobacteria</taxon>
        <taxon>Burkholderiales</taxon>
        <taxon>Oxalobacteraceae</taxon>
        <taxon>Glaciimonas</taxon>
    </lineage>
</organism>
<dbReference type="InterPro" id="IPR010982">
    <property type="entry name" value="Lambda_DNA-bd_dom_sf"/>
</dbReference>
<dbReference type="GO" id="GO:0003677">
    <property type="term" value="F:DNA binding"/>
    <property type="evidence" value="ECO:0007669"/>
    <property type="project" value="InterPro"/>
</dbReference>
<sequence length="109" mass="12197">MPKKFLNIDTLPTLVHERLITWGRCVHTQRLRQRITAADLCGRMSISEATLRRLEKGDPGTGAGAYLTALLILGVADEATPPLTPSLWADIPQHRVKLSRLERRSDDDI</sequence>
<name>A0A840RPN6_9BURK</name>
<keyword evidence="2" id="KW-1185">Reference proteome</keyword>
<dbReference type="SUPFAM" id="SSF47413">
    <property type="entry name" value="lambda repressor-like DNA-binding domains"/>
    <property type="match status" value="1"/>
</dbReference>
<proteinExistence type="predicted"/>
<gene>
    <name evidence="1" type="ORF">HNR39_000738</name>
</gene>
<protein>
    <submittedName>
        <fullName evidence="1">Transcriptional regulator with XRE-family HTH domain</fullName>
    </submittedName>
</protein>
<dbReference type="EMBL" id="JACHHQ010000001">
    <property type="protein sequence ID" value="MBB5198928.1"/>
    <property type="molecule type" value="Genomic_DNA"/>
</dbReference>
<dbReference type="AlphaFoldDB" id="A0A840RPN6"/>
<dbReference type="Gene3D" id="1.10.260.40">
    <property type="entry name" value="lambda repressor-like DNA-binding domains"/>
    <property type="match status" value="1"/>
</dbReference>
<reference evidence="1 2" key="1">
    <citation type="submission" date="2020-08" db="EMBL/GenBank/DDBJ databases">
        <title>Genomic Encyclopedia of Type Strains, Phase IV (KMG-IV): sequencing the most valuable type-strain genomes for metagenomic binning, comparative biology and taxonomic classification.</title>
        <authorList>
            <person name="Goeker M."/>
        </authorList>
    </citation>
    <scope>NUCLEOTIDE SEQUENCE [LARGE SCALE GENOMIC DNA]</scope>
    <source>
        <strain evidence="1 2">DSM 23240</strain>
    </source>
</reference>
<evidence type="ECO:0000313" key="1">
    <source>
        <dbReference type="EMBL" id="MBB5198928.1"/>
    </source>
</evidence>
<accession>A0A840RPN6</accession>